<sequence>MTHFVHSAPLVELDPATLHGILKLRVDVFVVEQNCPYPEIDGRDAEASTVHYWCADPDGSPIATARLLVDELPDGTTQMRIGRVCTRHELRGTGLTRAILDAVVTEIGERPSVLDAQKHLESMYGRWGYVADGPEFLEDGIPHVPMRRVGRPHDPVS</sequence>
<feature type="domain" description="N-acetyltransferase" evidence="1">
    <location>
        <begin position="8"/>
        <end position="151"/>
    </location>
</feature>
<protein>
    <submittedName>
        <fullName evidence="2">ElaA protein</fullName>
    </submittedName>
</protein>
<evidence type="ECO:0000313" key="2">
    <source>
        <dbReference type="EMBL" id="MBB4136838.1"/>
    </source>
</evidence>
<dbReference type="EMBL" id="JACIFP010000001">
    <property type="protein sequence ID" value="MBB4136838.1"/>
    <property type="molecule type" value="Genomic_DNA"/>
</dbReference>
<dbReference type="GO" id="GO:0016747">
    <property type="term" value="F:acyltransferase activity, transferring groups other than amino-acyl groups"/>
    <property type="evidence" value="ECO:0007669"/>
    <property type="project" value="InterPro"/>
</dbReference>
<dbReference type="Proteomes" id="UP000551501">
    <property type="component" value="Unassembled WGS sequence"/>
</dbReference>
<dbReference type="Pfam" id="PF13673">
    <property type="entry name" value="Acetyltransf_10"/>
    <property type="match status" value="1"/>
</dbReference>
<evidence type="ECO:0000259" key="1">
    <source>
        <dbReference type="PROSITE" id="PS51186"/>
    </source>
</evidence>
<dbReference type="PROSITE" id="PS51186">
    <property type="entry name" value="GNAT"/>
    <property type="match status" value="1"/>
</dbReference>
<accession>A0A840F2Y7</accession>
<comment type="caution">
    <text evidence="2">The sequence shown here is derived from an EMBL/GenBank/DDBJ whole genome shotgun (WGS) entry which is preliminary data.</text>
</comment>
<name>A0A840F2Y7_9ACTN</name>
<evidence type="ECO:0000313" key="3">
    <source>
        <dbReference type="Proteomes" id="UP000551501"/>
    </source>
</evidence>
<proteinExistence type="predicted"/>
<dbReference type="AlphaFoldDB" id="A0A840F2Y7"/>
<dbReference type="InterPro" id="IPR016181">
    <property type="entry name" value="Acyl_CoA_acyltransferase"/>
</dbReference>
<dbReference type="RefSeq" id="WP_183371765.1">
    <property type="nucleotide sequence ID" value="NZ_BAABHL010000126.1"/>
</dbReference>
<dbReference type="SUPFAM" id="SSF55729">
    <property type="entry name" value="Acyl-CoA N-acyltransferases (Nat)"/>
    <property type="match status" value="1"/>
</dbReference>
<gene>
    <name evidence="2" type="ORF">BKA16_003390</name>
</gene>
<organism evidence="2 3">
    <name type="scientific">Gordonia humi</name>
    <dbReference type="NCBI Taxonomy" id="686429"/>
    <lineage>
        <taxon>Bacteria</taxon>
        <taxon>Bacillati</taxon>
        <taxon>Actinomycetota</taxon>
        <taxon>Actinomycetes</taxon>
        <taxon>Mycobacteriales</taxon>
        <taxon>Gordoniaceae</taxon>
        <taxon>Gordonia</taxon>
    </lineage>
</organism>
<reference evidence="2 3" key="1">
    <citation type="submission" date="2020-08" db="EMBL/GenBank/DDBJ databases">
        <title>Sequencing the genomes of 1000 actinobacteria strains.</title>
        <authorList>
            <person name="Klenk H.-P."/>
        </authorList>
    </citation>
    <scope>NUCLEOTIDE SEQUENCE [LARGE SCALE GENOMIC DNA]</scope>
    <source>
        <strain evidence="2 3">DSM 45298</strain>
    </source>
</reference>
<dbReference type="Gene3D" id="3.40.630.30">
    <property type="match status" value="1"/>
</dbReference>
<dbReference type="InterPro" id="IPR000182">
    <property type="entry name" value="GNAT_dom"/>
</dbReference>
<keyword evidence="3" id="KW-1185">Reference proteome</keyword>